<evidence type="ECO:0000256" key="2">
    <source>
        <dbReference type="SAM" id="MobiDB-lite"/>
    </source>
</evidence>
<feature type="region of interest" description="Disordered" evidence="2">
    <location>
        <begin position="94"/>
        <end position="113"/>
    </location>
</feature>
<feature type="coiled-coil region" evidence="1">
    <location>
        <begin position="12"/>
        <end position="46"/>
    </location>
</feature>
<protein>
    <submittedName>
        <fullName evidence="3">Oidioi.mRNA.OKI2018_I69.XSR.g16804.t1.cds</fullName>
    </submittedName>
</protein>
<dbReference type="EMBL" id="OU015569">
    <property type="protein sequence ID" value="CAG5100019.1"/>
    <property type="molecule type" value="Genomic_DNA"/>
</dbReference>
<proteinExistence type="predicted"/>
<evidence type="ECO:0000313" key="4">
    <source>
        <dbReference type="Proteomes" id="UP001158576"/>
    </source>
</evidence>
<keyword evidence="1" id="KW-0175">Coiled coil</keyword>
<name>A0ABN7SHA3_OIKDI</name>
<dbReference type="Proteomes" id="UP001158576">
    <property type="component" value="Chromosome XSR"/>
</dbReference>
<evidence type="ECO:0000256" key="1">
    <source>
        <dbReference type="SAM" id="Coils"/>
    </source>
</evidence>
<evidence type="ECO:0000313" key="3">
    <source>
        <dbReference type="EMBL" id="CAG5100019.1"/>
    </source>
</evidence>
<organism evidence="3 4">
    <name type="scientific">Oikopleura dioica</name>
    <name type="common">Tunicate</name>
    <dbReference type="NCBI Taxonomy" id="34765"/>
    <lineage>
        <taxon>Eukaryota</taxon>
        <taxon>Metazoa</taxon>
        <taxon>Chordata</taxon>
        <taxon>Tunicata</taxon>
        <taxon>Appendicularia</taxon>
        <taxon>Copelata</taxon>
        <taxon>Oikopleuridae</taxon>
        <taxon>Oikopleura</taxon>
    </lineage>
</organism>
<sequence>MSVQNLAENELVAQLTAKVNLLQMQVDALRFENAIMQEELDARQEEIVAFLDRSHDILNNALLDEDEASLYSEGDALSDIEAEENHFIEIEMESDEDSGINDIDVFSTDSENE</sequence>
<keyword evidence="4" id="KW-1185">Reference proteome</keyword>
<reference evidence="3 4" key="1">
    <citation type="submission" date="2021-04" db="EMBL/GenBank/DDBJ databases">
        <authorList>
            <person name="Bliznina A."/>
        </authorList>
    </citation>
    <scope>NUCLEOTIDE SEQUENCE [LARGE SCALE GENOMIC DNA]</scope>
</reference>
<accession>A0ABN7SHA3</accession>
<gene>
    <name evidence="3" type="ORF">OKIOD_LOCUS8362</name>
</gene>